<evidence type="ECO:0000313" key="3">
    <source>
        <dbReference type="Proteomes" id="UP000276437"/>
    </source>
</evidence>
<sequence length="174" mass="18878">MERSLLGKRVPVFISTLLLLIISVAFLKITFSAEMLQANAVSKKQAPTVELQTQPVMPKGYRPDMSLRDPFALAANFKGDTGDTDKPVPVASTPNNSGATDVTTKAEQVFAKKLPILVGVISQGDSKAAILKFEGVSRSYQLQDRIGAFQVVEIRDATVMLSGRGGTYEITFER</sequence>
<dbReference type="Proteomes" id="UP000276437">
    <property type="component" value="Chromosome"/>
</dbReference>
<name>A0A348AQG3_9FIRM</name>
<dbReference type="KEGG" id="mana:MAMMFC1_04023"/>
<protein>
    <submittedName>
        <fullName evidence="2">Uncharacterized protein</fullName>
    </submittedName>
</protein>
<proteinExistence type="predicted"/>
<gene>
    <name evidence="2" type="ORF">MAMMFC1_04023</name>
</gene>
<evidence type="ECO:0000313" key="2">
    <source>
        <dbReference type="EMBL" id="BBB93311.1"/>
    </source>
</evidence>
<reference evidence="2 3" key="1">
    <citation type="journal article" date="2018" name="Int. J. Syst. Evol. Microbiol.">
        <title>Methylomusa anaerophila gen. nov., sp. nov., an anaerobic methanol-utilizing bacterium isolated from a microbial fuel cell.</title>
        <authorList>
            <person name="Amano N."/>
            <person name="Yamamuro A."/>
            <person name="Miyahara M."/>
            <person name="Kouzuma A."/>
            <person name="Abe T."/>
            <person name="Watanabe K."/>
        </authorList>
    </citation>
    <scope>NUCLEOTIDE SEQUENCE [LARGE SCALE GENOMIC DNA]</scope>
    <source>
        <strain evidence="2 3">MMFC1</strain>
    </source>
</reference>
<dbReference type="AlphaFoldDB" id="A0A348AQG3"/>
<accession>A0A348AQG3</accession>
<keyword evidence="3" id="KW-1185">Reference proteome</keyword>
<feature type="region of interest" description="Disordered" evidence="1">
    <location>
        <begin position="79"/>
        <end position="99"/>
    </location>
</feature>
<dbReference type="RefSeq" id="WP_126310157.1">
    <property type="nucleotide sequence ID" value="NZ_DAINIT010000001.1"/>
</dbReference>
<organism evidence="2 3">
    <name type="scientific">Methylomusa anaerophila</name>
    <dbReference type="NCBI Taxonomy" id="1930071"/>
    <lineage>
        <taxon>Bacteria</taxon>
        <taxon>Bacillati</taxon>
        <taxon>Bacillota</taxon>
        <taxon>Negativicutes</taxon>
        <taxon>Selenomonadales</taxon>
        <taxon>Sporomusaceae</taxon>
        <taxon>Methylomusa</taxon>
    </lineage>
</organism>
<evidence type="ECO:0000256" key="1">
    <source>
        <dbReference type="SAM" id="MobiDB-lite"/>
    </source>
</evidence>
<dbReference type="EMBL" id="AP018449">
    <property type="protein sequence ID" value="BBB93311.1"/>
    <property type="molecule type" value="Genomic_DNA"/>
</dbReference>